<proteinExistence type="predicted"/>
<gene>
    <name evidence="2" type="ORF">E2C01_051886</name>
</gene>
<protein>
    <submittedName>
        <fullName evidence="2">Uncharacterized protein</fullName>
    </submittedName>
</protein>
<sequence>MRLGPIPGAVLREGDRCSGDGCVVNIHRQSVCVPRVTASHSRPEAQGDGTASRHMSRCTRYNRKSGARAPCGA</sequence>
<evidence type="ECO:0000313" key="3">
    <source>
        <dbReference type="Proteomes" id="UP000324222"/>
    </source>
</evidence>
<evidence type="ECO:0000256" key="1">
    <source>
        <dbReference type="SAM" id="MobiDB-lite"/>
    </source>
</evidence>
<dbReference type="Proteomes" id="UP000324222">
    <property type="component" value="Unassembled WGS sequence"/>
</dbReference>
<dbReference type="AlphaFoldDB" id="A0A5B7GK23"/>
<feature type="compositionally biased region" description="Basic residues" evidence="1">
    <location>
        <begin position="54"/>
        <end position="66"/>
    </location>
</feature>
<accession>A0A5B7GK23</accession>
<reference evidence="2 3" key="1">
    <citation type="submission" date="2019-05" db="EMBL/GenBank/DDBJ databases">
        <title>Another draft genome of Portunus trituberculatus and its Hox gene families provides insights of decapod evolution.</title>
        <authorList>
            <person name="Jeong J.-H."/>
            <person name="Song I."/>
            <person name="Kim S."/>
            <person name="Choi T."/>
            <person name="Kim D."/>
            <person name="Ryu S."/>
            <person name="Kim W."/>
        </authorList>
    </citation>
    <scope>NUCLEOTIDE SEQUENCE [LARGE SCALE GENOMIC DNA]</scope>
    <source>
        <tissue evidence="2">Muscle</tissue>
    </source>
</reference>
<name>A0A5B7GK23_PORTR</name>
<evidence type="ECO:0000313" key="2">
    <source>
        <dbReference type="EMBL" id="MPC57896.1"/>
    </source>
</evidence>
<keyword evidence="3" id="KW-1185">Reference proteome</keyword>
<comment type="caution">
    <text evidence="2">The sequence shown here is derived from an EMBL/GenBank/DDBJ whole genome shotgun (WGS) entry which is preliminary data.</text>
</comment>
<dbReference type="EMBL" id="VSRR010015168">
    <property type="protein sequence ID" value="MPC57896.1"/>
    <property type="molecule type" value="Genomic_DNA"/>
</dbReference>
<feature type="region of interest" description="Disordered" evidence="1">
    <location>
        <begin position="36"/>
        <end position="73"/>
    </location>
</feature>
<organism evidence="2 3">
    <name type="scientific">Portunus trituberculatus</name>
    <name type="common">Swimming crab</name>
    <name type="synonym">Neptunus trituberculatus</name>
    <dbReference type="NCBI Taxonomy" id="210409"/>
    <lineage>
        <taxon>Eukaryota</taxon>
        <taxon>Metazoa</taxon>
        <taxon>Ecdysozoa</taxon>
        <taxon>Arthropoda</taxon>
        <taxon>Crustacea</taxon>
        <taxon>Multicrustacea</taxon>
        <taxon>Malacostraca</taxon>
        <taxon>Eumalacostraca</taxon>
        <taxon>Eucarida</taxon>
        <taxon>Decapoda</taxon>
        <taxon>Pleocyemata</taxon>
        <taxon>Brachyura</taxon>
        <taxon>Eubrachyura</taxon>
        <taxon>Portunoidea</taxon>
        <taxon>Portunidae</taxon>
        <taxon>Portuninae</taxon>
        <taxon>Portunus</taxon>
    </lineage>
</organism>